<evidence type="ECO:0000313" key="4">
    <source>
        <dbReference type="EMBL" id="QJB01625.1"/>
    </source>
</evidence>
<proteinExistence type="predicted"/>
<dbReference type="InterPro" id="IPR001525">
    <property type="entry name" value="C5_MeTfrase"/>
</dbReference>
<evidence type="ECO:0000256" key="1">
    <source>
        <dbReference type="ARBA" id="ARBA00022603"/>
    </source>
</evidence>
<dbReference type="Pfam" id="PF00145">
    <property type="entry name" value="DNA_methylase"/>
    <property type="match status" value="1"/>
</dbReference>
<dbReference type="Gene3D" id="3.40.50.150">
    <property type="entry name" value="Vaccinia Virus protein VP39"/>
    <property type="match status" value="1"/>
</dbReference>
<evidence type="ECO:0000313" key="3">
    <source>
        <dbReference type="EMBL" id="QJA99108.1"/>
    </source>
</evidence>
<name>A0A6M3M2Q0_9ZZZZ</name>
<dbReference type="EMBL" id="MT143719">
    <property type="protein sequence ID" value="QJB01625.1"/>
    <property type="molecule type" value="Genomic_DNA"/>
</dbReference>
<dbReference type="InterPro" id="IPR029063">
    <property type="entry name" value="SAM-dependent_MTases_sf"/>
</dbReference>
<reference evidence="3" key="1">
    <citation type="submission" date="2020-03" db="EMBL/GenBank/DDBJ databases">
        <title>The deep terrestrial virosphere.</title>
        <authorList>
            <person name="Holmfeldt K."/>
            <person name="Nilsson E."/>
            <person name="Simone D."/>
            <person name="Lopez-Fernandez M."/>
            <person name="Wu X."/>
            <person name="de Brujin I."/>
            <person name="Lundin D."/>
            <person name="Andersson A."/>
            <person name="Bertilsson S."/>
            <person name="Dopson M."/>
        </authorList>
    </citation>
    <scope>NUCLEOTIDE SEQUENCE</scope>
    <source>
        <strain evidence="3">MM171A01319</strain>
        <strain evidence="4">MM171B02265</strain>
    </source>
</reference>
<keyword evidence="1 3" id="KW-0489">Methyltransferase</keyword>
<dbReference type="GO" id="GO:0008168">
    <property type="term" value="F:methyltransferase activity"/>
    <property type="evidence" value="ECO:0007669"/>
    <property type="project" value="UniProtKB-KW"/>
</dbReference>
<dbReference type="SUPFAM" id="SSF53335">
    <property type="entry name" value="S-adenosyl-L-methionine-dependent methyltransferases"/>
    <property type="match status" value="1"/>
</dbReference>
<dbReference type="EMBL" id="MT143629">
    <property type="protein sequence ID" value="QJA99108.1"/>
    <property type="molecule type" value="Genomic_DNA"/>
</dbReference>
<keyword evidence="2 3" id="KW-0808">Transferase</keyword>
<evidence type="ECO:0000256" key="2">
    <source>
        <dbReference type="ARBA" id="ARBA00022679"/>
    </source>
</evidence>
<accession>A0A6M3M2Q0</accession>
<protein>
    <submittedName>
        <fullName evidence="3">Putative methyltransferase</fullName>
    </submittedName>
</protein>
<organism evidence="3">
    <name type="scientific">viral metagenome</name>
    <dbReference type="NCBI Taxonomy" id="1070528"/>
    <lineage>
        <taxon>unclassified sequences</taxon>
        <taxon>metagenomes</taxon>
        <taxon>organismal metagenomes</taxon>
    </lineage>
</organism>
<dbReference type="AlphaFoldDB" id="A0A6M3M2Q0"/>
<dbReference type="GO" id="GO:0032259">
    <property type="term" value="P:methylation"/>
    <property type="evidence" value="ECO:0007669"/>
    <property type="project" value="UniProtKB-KW"/>
</dbReference>
<sequence length="206" mass="24315">MKVLNLYAGIGGNRKLWEDVEVTAVEWIPEIAQIYRDFFPEDEVIETDAHQFLLENFQDYDFIWSSPPCPTHSRIRKQTLVNRGWVDPVYPNMDLYEEVLFLDGYCEKKWCVENVISWYNPLIKPQVLGRHYFWANFMIREKEIEAAKIAEGKIEDLQKRKGFDLSPYKEINKKLILRNCVEPELGKIILDSARGNTQMGLFDSWC</sequence>
<gene>
    <name evidence="3" type="ORF">MM171A01319_0011</name>
    <name evidence="4" type="ORF">MM171B02265_0012</name>
</gene>